<dbReference type="SUPFAM" id="SSF49464">
    <property type="entry name" value="Carboxypeptidase regulatory domain-like"/>
    <property type="match status" value="1"/>
</dbReference>
<organism evidence="1 2">
    <name type="scientific">Chryseobacterium turcicum</name>
    <dbReference type="NCBI Taxonomy" id="2898076"/>
    <lineage>
        <taxon>Bacteria</taxon>
        <taxon>Pseudomonadati</taxon>
        <taxon>Bacteroidota</taxon>
        <taxon>Flavobacteriia</taxon>
        <taxon>Flavobacteriales</taxon>
        <taxon>Weeksellaceae</taxon>
        <taxon>Chryseobacterium group</taxon>
        <taxon>Chryseobacterium</taxon>
    </lineage>
</organism>
<accession>A0A9Q3V767</accession>
<keyword evidence="2" id="KW-1185">Reference proteome</keyword>
<dbReference type="EMBL" id="JAJNAY010000002">
    <property type="protein sequence ID" value="MCD1118820.1"/>
    <property type="molecule type" value="Genomic_DNA"/>
</dbReference>
<dbReference type="InterPro" id="IPR008969">
    <property type="entry name" value="CarboxyPept-like_regulatory"/>
</dbReference>
<protein>
    <recommendedName>
        <fullName evidence="3">Carboxypeptidase regulatory-like domain-containing protein</fullName>
    </recommendedName>
</protein>
<proteinExistence type="predicted"/>
<dbReference type="RefSeq" id="WP_230672026.1">
    <property type="nucleotide sequence ID" value="NZ_JAJNAY010000002.1"/>
</dbReference>
<sequence>MKMNIAFHKLVTVVALFTMIFTFSQQHISGKIIDEDKNALSNVLIFNTTQNIKTYSNTSGEYAIEAEENNEIRFIKEGFYRIDKIIKKETLQSSIEIQLVRAETLIQEVKIDYKPSENLAKDSKRLDDSPKVASLKSSINEYMKSELNEPLPKNEIPKSFQGHDFKAGHVSLDIFETIATIVFLTKKGSITKNTTPNYVETQNFLAKVKAEVNLTMFKKYGMDEEKIDHFLAYAEQVNHLSKKYRKDFNSATILSELQTAFVEYSKVNKLSD</sequence>
<name>A0A9Q3V767_9FLAO</name>
<gene>
    <name evidence="1" type="ORF">LO744_18415</name>
</gene>
<evidence type="ECO:0008006" key="3">
    <source>
        <dbReference type="Google" id="ProtNLM"/>
    </source>
</evidence>
<reference evidence="1" key="1">
    <citation type="submission" date="2021-11" db="EMBL/GenBank/DDBJ databases">
        <title>Description of novel Chryseobacterium species.</title>
        <authorList>
            <person name="Saticioglu I.B."/>
            <person name="Ay H."/>
            <person name="Altun S."/>
            <person name="Duman M."/>
        </authorList>
    </citation>
    <scope>NUCLEOTIDE SEQUENCE</scope>
    <source>
        <strain evidence="1">C-17</strain>
    </source>
</reference>
<dbReference type="AlphaFoldDB" id="A0A9Q3V767"/>
<evidence type="ECO:0000313" key="1">
    <source>
        <dbReference type="EMBL" id="MCD1118820.1"/>
    </source>
</evidence>
<comment type="caution">
    <text evidence="1">The sequence shown here is derived from an EMBL/GenBank/DDBJ whole genome shotgun (WGS) entry which is preliminary data.</text>
</comment>
<dbReference type="Pfam" id="PF13715">
    <property type="entry name" value="CarbopepD_reg_2"/>
    <property type="match status" value="1"/>
</dbReference>
<dbReference type="Proteomes" id="UP001108025">
    <property type="component" value="Unassembled WGS sequence"/>
</dbReference>
<evidence type="ECO:0000313" key="2">
    <source>
        <dbReference type="Proteomes" id="UP001108025"/>
    </source>
</evidence>